<dbReference type="Proteomes" id="UP000244893">
    <property type="component" value="Unassembled WGS sequence"/>
</dbReference>
<gene>
    <name evidence="1" type="ORF">DDQ50_02270</name>
</gene>
<dbReference type="RefSeq" id="WP_116755101.1">
    <property type="nucleotide sequence ID" value="NZ_JBHUEX010000001.1"/>
</dbReference>
<dbReference type="EMBL" id="QEOP01000001">
    <property type="protein sequence ID" value="PVZ95365.1"/>
    <property type="molecule type" value="Genomic_DNA"/>
</dbReference>
<organism evidence="1 2">
    <name type="scientific">Amnibacterium flavum</name>
    <dbReference type="NCBI Taxonomy" id="2173173"/>
    <lineage>
        <taxon>Bacteria</taxon>
        <taxon>Bacillati</taxon>
        <taxon>Actinomycetota</taxon>
        <taxon>Actinomycetes</taxon>
        <taxon>Micrococcales</taxon>
        <taxon>Microbacteriaceae</taxon>
        <taxon>Amnibacterium</taxon>
    </lineage>
</organism>
<dbReference type="OrthoDB" id="2579959at2"/>
<protein>
    <recommendedName>
        <fullName evidence="3">Pentapeptide repeat-containing protein</fullName>
    </recommendedName>
</protein>
<evidence type="ECO:0008006" key="3">
    <source>
        <dbReference type="Google" id="ProtNLM"/>
    </source>
</evidence>
<keyword evidence="2" id="KW-1185">Reference proteome</keyword>
<sequence>MVKARGLEAPRLSRVSLPHLEVPEPGTEFVDASLDALRLEFDTSEVSLDRSAVIECDLSDLRVEVLSADGSRFADVVATGIDVVTWRGHDSSWRDVEIGRGRIGSIDLSDSDLSSVRFSDLRIGYLDLRAATLGDVLFERCRIGTLDLPSATLKRVAFDSCTVDELDLRMIDCASVDIRGLEVGARLELAARPGREPLAGIVASPEQARDLAPVLARAAGLTLLD</sequence>
<dbReference type="AlphaFoldDB" id="A0A2V1HRZ3"/>
<evidence type="ECO:0000313" key="1">
    <source>
        <dbReference type="EMBL" id="PVZ95365.1"/>
    </source>
</evidence>
<proteinExistence type="predicted"/>
<evidence type="ECO:0000313" key="2">
    <source>
        <dbReference type="Proteomes" id="UP000244893"/>
    </source>
</evidence>
<dbReference type="Gene3D" id="2.160.20.80">
    <property type="entry name" value="E3 ubiquitin-protein ligase SopA"/>
    <property type="match status" value="1"/>
</dbReference>
<accession>A0A2V1HRZ3</accession>
<dbReference type="SUPFAM" id="SSF141571">
    <property type="entry name" value="Pentapeptide repeat-like"/>
    <property type="match status" value="1"/>
</dbReference>
<name>A0A2V1HRZ3_9MICO</name>
<comment type="caution">
    <text evidence="1">The sequence shown here is derived from an EMBL/GenBank/DDBJ whole genome shotgun (WGS) entry which is preliminary data.</text>
</comment>
<reference evidence="1 2" key="1">
    <citation type="submission" date="2018-05" db="EMBL/GenBank/DDBJ databases">
        <title>Amnibacterium sp. M8JJ-5, whole genome shotgun sequence.</title>
        <authorList>
            <person name="Tuo L."/>
        </authorList>
    </citation>
    <scope>NUCLEOTIDE SEQUENCE [LARGE SCALE GENOMIC DNA]</scope>
    <source>
        <strain evidence="1 2">M8JJ-5</strain>
    </source>
</reference>